<keyword evidence="3" id="KW-1133">Transmembrane helix</keyword>
<evidence type="ECO:0000256" key="3">
    <source>
        <dbReference type="SAM" id="Phobius"/>
    </source>
</evidence>
<keyword evidence="3" id="KW-0812">Transmembrane</keyword>
<organism evidence="4 5">
    <name type="scientific">Alkalihalobacillus trypoxylicola</name>
    <dbReference type="NCBI Taxonomy" id="519424"/>
    <lineage>
        <taxon>Bacteria</taxon>
        <taxon>Bacillati</taxon>
        <taxon>Bacillota</taxon>
        <taxon>Bacilli</taxon>
        <taxon>Bacillales</taxon>
        <taxon>Bacillaceae</taxon>
        <taxon>Alkalihalobacillus</taxon>
    </lineage>
</organism>
<reference evidence="4" key="1">
    <citation type="submission" date="2016-02" db="EMBL/GenBank/DDBJ databases">
        <title>Genome sequence of Bacillus trypoxylicola KCTC 13244(T).</title>
        <authorList>
            <person name="Jeong H."/>
            <person name="Park S.-H."/>
            <person name="Choi S.-K."/>
        </authorList>
    </citation>
    <scope>NUCLEOTIDE SEQUENCE [LARGE SCALE GENOMIC DNA]</scope>
    <source>
        <strain evidence="4">KCTC 13244</strain>
    </source>
</reference>
<evidence type="ECO:0000313" key="4">
    <source>
        <dbReference type="EMBL" id="KYG30987.1"/>
    </source>
</evidence>
<keyword evidence="5" id="KW-1185">Reference proteome</keyword>
<keyword evidence="2" id="KW-0178">Competence</keyword>
<dbReference type="Pfam" id="PF07963">
    <property type="entry name" value="N_methyl"/>
    <property type="match status" value="1"/>
</dbReference>
<evidence type="ECO:0008006" key="6">
    <source>
        <dbReference type="Google" id="ProtNLM"/>
    </source>
</evidence>
<keyword evidence="3" id="KW-0472">Membrane</keyword>
<dbReference type="RefSeq" id="WP_061948771.1">
    <property type="nucleotide sequence ID" value="NZ_LTAO01000013.1"/>
</dbReference>
<proteinExistence type="predicted"/>
<evidence type="ECO:0000256" key="2">
    <source>
        <dbReference type="ARBA" id="ARBA00023287"/>
    </source>
</evidence>
<evidence type="ECO:0000256" key="1">
    <source>
        <dbReference type="ARBA" id="ARBA00004241"/>
    </source>
</evidence>
<dbReference type="GO" id="GO:0009986">
    <property type="term" value="C:cell surface"/>
    <property type="evidence" value="ECO:0007669"/>
    <property type="project" value="UniProtKB-SubCell"/>
</dbReference>
<dbReference type="OrthoDB" id="2935070at2"/>
<accession>A0A162DVS7</accession>
<dbReference type="GO" id="GO:0030420">
    <property type="term" value="P:establishment of competence for transformation"/>
    <property type="evidence" value="ECO:0007669"/>
    <property type="project" value="UniProtKB-KW"/>
</dbReference>
<dbReference type="PROSITE" id="PS00409">
    <property type="entry name" value="PROKAR_NTER_METHYL"/>
    <property type="match status" value="1"/>
</dbReference>
<comment type="caution">
    <text evidence="4">The sequence shown here is derived from an EMBL/GenBank/DDBJ whole genome shotgun (WGS) entry which is preliminary data.</text>
</comment>
<protein>
    <recommendedName>
        <fullName evidence="6">Type II secretion system protein</fullName>
    </recommendedName>
</protein>
<evidence type="ECO:0000313" key="5">
    <source>
        <dbReference type="Proteomes" id="UP000075806"/>
    </source>
</evidence>
<dbReference type="STRING" id="519424.AZF04_18495"/>
<dbReference type="EMBL" id="LTAO01000013">
    <property type="protein sequence ID" value="KYG30987.1"/>
    <property type="molecule type" value="Genomic_DNA"/>
</dbReference>
<comment type="subcellular location">
    <subcellularLocation>
        <location evidence="1">Cell surface</location>
    </subcellularLocation>
</comment>
<feature type="transmembrane region" description="Helical" evidence="3">
    <location>
        <begin position="12"/>
        <end position="33"/>
    </location>
</feature>
<sequence length="103" mass="12158">MKSTKGFTLIEVLLSFFIFTMVGALLIPMIIHLQHERLMLLHKEEALYKAEKVILHHSLDLPFTPVFSDSIFTERWINNHYYQTYCVSWEVSNQKDEVCLPTK</sequence>
<dbReference type="AlphaFoldDB" id="A0A162DVS7"/>
<name>A0A162DVS7_9BACI</name>
<gene>
    <name evidence="4" type="ORF">AZF04_18495</name>
</gene>
<dbReference type="InterPro" id="IPR012902">
    <property type="entry name" value="N_methyl_site"/>
</dbReference>
<dbReference type="Proteomes" id="UP000075806">
    <property type="component" value="Unassembled WGS sequence"/>
</dbReference>